<keyword evidence="1" id="KW-0479">Metal-binding</keyword>
<name>A0AAV2P102_9HYME</name>
<dbReference type="Pfam" id="PF05485">
    <property type="entry name" value="THAP"/>
    <property type="match status" value="1"/>
</dbReference>
<dbReference type="EMBL" id="OZ034829">
    <property type="protein sequence ID" value="CAL1686207.1"/>
    <property type="molecule type" value="Genomic_DNA"/>
</dbReference>
<evidence type="ECO:0000313" key="8">
    <source>
        <dbReference type="Proteomes" id="UP001497644"/>
    </source>
</evidence>
<evidence type="ECO:0000256" key="2">
    <source>
        <dbReference type="ARBA" id="ARBA00022771"/>
    </source>
</evidence>
<dbReference type="Proteomes" id="UP001497644">
    <property type="component" value="Chromosome 6"/>
</dbReference>
<keyword evidence="4 5" id="KW-0238">DNA-binding</keyword>
<dbReference type="GO" id="GO:0000978">
    <property type="term" value="F:RNA polymerase II cis-regulatory region sequence-specific DNA binding"/>
    <property type="evidence" value="ECO:0007669"/>
    <property type="project" value="TreeGrafter"/>
</dbReference>
<evidence type="ECO:0000256" key="3">
    <source>
        <dbReference type="ARBA" id="ARBA00022833"/>
    </source>
</evidence>
<dbReference type="PANTHER" id="PTHR46600">
    <property type="entry name" value="THAP DOMAIN-CONTAINING"/>
    <property type="match status" value="1"/>
</dbReference>
<proteinExistence type="predicted"/>
<evidence type="ECO:0000256" key="5">
    <source>
        <dbReference type="PROSITE-ProRule" id="PRU00309"/>
    </source>
</evidence>
<evidence type="ECO:0000256" key="4">
    <source>
        <dbReference type="ARBA" id="ARBA00023125"/>
    </source>
</evidence>
<dbReference type="SMART" id="SM00692">
    <property type="entry name" value="DM3"/>
    <property type="match status" value="1"/>
</dbReference>
<evidence type="ECO:0000259" key="6">
    <source>
        <dbReference type="PROSITE" id="PS50950"/>
    </source>
</evidence>
<accession>A0AAV2P102</accession>
<dbReference type="SUPFAM" id="SSF57716">
    <property type="entry name" value="Glucocorticoid receptor-like (DNA-binding domain)"/>
    <property type="match status" value="1"/>
</dbReference>
<dbReference type="InterPro" id="IPR038441">
    <property type="entry name" value="THAP_Znf_sf"/>
</dbReference>
<sequence length="208" mass="24488">MVKSCCVVGCKNIWQPNSNITYHKFPLNDETRFAQWMLIDELRDIKVTPTKRICSAHFTTQSFEEHCVVKRLKKDAVPSIFGDTLHQMDDISREAVDILEEVHIDNMCEKQINVLDKSTSTEKNMHVSVQTSCIYFEDRKKILYLRKKVKILQQQLKRRNSRIVNMQKIIHHLTDKTDKSLNKKDVCKVSRTDLCSNWKEHSYCSRIT</sequence>
<dbReference type="PANTHER" id="PTHR46600:SF7">
    <property type="entry name" value="SI:DKEY-228B2.6-RELATED"/>
    <property type="match status" value="1"/>
</dbReference>
<keyword evidence="2 5" id="KW-0863">Zinc-finger</keyword>
<keyword evidence="3" id="KW-0862">Zinc</keyword>
<dbReference type="Gene3D" id="6.20.210.20">
    <property type="entry name" value="THAP domain"/>
    <property type="match status" value="1"/>
</dbReference>
<dbReference type="GO" id="GO:0003700">
    <property type="term" value="F:DNA-binding transcription factor activity"/>
    <property type="evidence" value="ECO:0007669"/>
    <property type="project" value="TreeGrafter"/>
</dbReference>
<dbReference type="GO" id="GO:0005634">
    <property type="term" value="C:nucleus"/>
    <property type="evidence" value="ECO:0007669"/>
    <property type="project" value="TreeGrafter"/>
</dbReference>
<dbReference type="AlphaFoldDB" id="A0AAV2P102"/>
<organism evidence="7 8">
    <name type="scientific">Lasius platythorax</name>
    <dbReference type="NCBI Taxonomy" id="488582"/>
    <lineage>
        <taxon>Eukaryota</taxon>
        <taxon>Metazoa</taxon>
        <taxon>Ecdysozoa</taxon>
        <taxon>Arthropoda</taxon>
        <taxon>Hexapoda</taxon>
        <taxon>Insecta</taxon>
        <taxon>Pterygota</taxon>
        <taxon>Neoptera</taxon>
        <taxon>Endopterygota</taxon>
        <taxon>Hymenoptera</taxon>
        <taxon>Apocrita</taxon>
        <taxon>Aculeata</taxon>
        <taxon>Formicoidea</taxon>
        <taxon>Formicidae</taxon>
        <taxon>Formicinae</taxon>
        <taxon>Lasius</taxon>
        <taxon>Lasius</taxon>
    </lineage>
</organism>
<keyword evidence="8" id="KW-1185">Reference proteome</keyword>
<dbReference type="InterPro" id="IPR006612">
    <property type="entry name" value="THAP_Znf"/>
</dbReference>
<evidence type="ECO:0000313" key="7">
    <source>
        <dbReference type="EMBL" id="CAL1686207.1"/>
    </source>
</evidence>
<dbReference type="GO" id="GO:0006357">
    <property type="term" value="P:regulation of transcription by RNA polymerase II"/>
    <property type="evidence" value="ECO:0007669"/>
    <property type="project" value="TreeGrafter"/>
</dbReference>
<feature type="domain" description="THAP-type" evidence="6">
    <location>
        <begin position="1"/>
        <end position="81"/>
    </location>
</feature>
<gene>
    <name evidence="7" type="ORF">LPLAT_LOCUS11559</name>
</gene>
<protein>
    <recommendedName>
        <fullName evidence="6">THAP-type domain-containing protein</fullName>
    </recommendedName>
</protein>
<dbReference type="SMART" id="SM00980">
    <property type="entry name" value="THAP"/>
    <property type="match status" value="1"/>
</dbReference>
<reference evidence="7" key="1">
    <citation type="submission" date="2024-04" db="EMBL/GenBank/DDBJ databases">
        <authorList>
            <consortium name="Molecular Ecology Group"/>
        </authorList>
    </citation>
    <scope>NUCLEOTIDE SEQUENCE</scope>
</reference>
<evidence type="ECO:0000256" key="1">
    <source>
        <dbReference type="ARBA" id="ARBA00022723"/>
    </source>
</evidence>
<dbReference type="GO" id="GO:0008270">
    <property type="term" value="F:zinc ion binding"/>
    <property type="evidence" value="ECO:0007669"/>
    <property type="project" value="UniProtKB-KW"/>
</dbReference>
<dbReference type="InterPro" id="IPR026516">
    <property type="entry name" value="THAP1/10"/>
</dbReference>
<dbReference type="PROSITE" id="PS50950">
    <property type="entry name" value="ZF_THAP"/>
    <property type="match status" value="1"/>
</dbReference>